<evidence type="ECO:0000313" key="2">
    <source>
        <dbReference type="EMBL" id="MCS7483079.1"/>
    </source>
</evidence>
<evidence type="ECO:0000313" key="3">
    <source>
        <dbReference type="Proteomes" id="UP001141259"/>
    </source>
</evidence>
<feature type="compositionally biased region" description="Low complexity" evidence="1">
    <location>
        <begin position="16"/>
        <end position="26"/>
    </location>
</feature>
<dbReference type="RefSeq" id="WP_259628536.1">
    <property type="nucleotide sequence ID" value="NZ_JANYMP010000028.1"/>
</dbReference>
<evidence type="ECO:0000256" key="1">
    <source>
        <dbReference type="SAM" id="MobiDB-lite"/>
    </source>
</evidence>
<accession>A0A9X2VUV4</accession>
<gene>
    <name evidence="2" type="ORF">NZH93_40060</name>
</gene>
<protein>
    <submittedName>
        <fullName evidence="2">Uncharacterized protein</fullName>
    </submittedName>
</protein>
<dbReference type="Proteomes" id="UP001141259">
    <property type="component" value="Unassembled WGS sequence"/>
</dbReference>
<proteinExistence type="predicted"/>
<dbReference type="EMBL" id="JANYMP010000028">
    <property type="protein sequence ID" value="MCS7483079.1"/>
    <property type="molecule type" value="Genomic_DNA"/>
</dbReference>
<reference evidence="2" key="1">
    <citation type="submission" date="2022-08" db="EMBL/GenBank/DDBJ databases">
        <authorList>
            <person name="Tistechok S."/>
            <person name="Samborskyy M."/>
            <person name="Roman I."/>
        </authorList>
    </citation>
    <scope>NUCLEOTIDE SEQUENCE</scope>
    <source>
        <strain evidence="2">DSM 103496</strain>
    </source>
</reference>
<feature type="region of interest" description="Disordered" evidence="1">
    <location>
        <begin position="1"/>
        <end position="26"/>
    </location>
</feature>
<organism evidence="2 3">
    <name type="scientific">Umezawaea endophytica</name>
    <dbReference type="NCBI Taxonomy" id="1654476"/>
    <lineage>
        <taxon>Bacteria</taxon>
        <taxon>Bacillati</taxon>
        <taxon>Actinomycetota</taxon>
        <taxon>Actinomycetes</taxon>
        <taxon>Pseudonocardiales</taxon>
        <taxon>Pseudonocardiaceae</taxon>
        <taxon>Umezawaea</taxon>
    </lineage>
</organism>
<sequence>MTEVEPDPESASNSSPQDPQAAPFDPQAVFAALSITNMEADVEALLNDRMGQLDEMLDGLDQLVARIEGEVNQFEKGVDPPQ</sequence>
<name>A0A9X2VUV4_9PSEU</name>
<comment type="caution">
    <text evidence="2">The sequence shown here is derived from an EMBL/GenBank/DDBJ whole genome shotgun (WGS) entry which is preliminary data.</text>
</comment>
<dbReference type="AlphaFoldDB" id="A0A9X2VUV4"/>
<keyword evidence="3" id="KW-1185">Reference proteome</keyword>